<dbReference type="InterPro" id="IPR011330">
    <property type="entry name" value="Glyco_hydro/deAcase_b/a-brl"/>
</dbReference>
<evidence type="ECO:0000256" key="1">
    <source>
        <dbReference type="ARBA" id="ARBA00001946"/>
    </source>
</evidence>
<organism evidence="6">
    <name type="scientific">hydrothermal vent metagenome</name>
    <dbReference type="NCBI Taxonomy" id="652676"/>
    <lineage>
        <taxon>unclassified sequences</taxon>
        <taxon>metagenomes</taxon>
        <taxon>ecological metagenomes</taxon>
    </lineage>
</organism>
<sequence length="271" mass="31683">MIVNADDLGMTHGVNRAIFKGYDDGCITHASIMANGDSFDDAINGAIEREGLGIGLHLDITYGKAIIEDSLYCDSDGYFKLEYKDLIFRKDSQFLLAVEREWDAQISLVLSSLPQDRILTHIDSHRHIHIIPHLYPIAVKLAKRYNIERVRLIKEDFIDSMRIARRFNFILNKGIIKYTILKLFTMLNLKQEDLYGDRRFYSILYTGVVDAEIIKRVIESKKRYEIMVHPGYPHLEKDTQFYDEEDRDYRISDNRMRELEAVLSIKRDDIK</sequence>
<dbReference type="GO" id="GO:0046872">
    <property type="term" value="F:metal ion binding"/>
    <property type="evidence" value="ECO:0007669"/>
    <property type="project" value="UniProtKB-KW"/>
</dbReference>
<dbReference type="AlphaFoldDB" id="A0A1W1B9N8"/>
<reference evidence="6" key="1">
    <citation type="submission" date="2016-10" db="EMBL/GenBank/DDBJ databases">
        <authorList>
            <person name="de Groot N.N."/>
        </authorList>
    </citation>
    <scope>NUCLEOTIDE SEQUENCE</scope>
</reference>
<evidence type="ECO:0000256" key="2">
    <source>
        <dbReference type="ARBA" id="ARBA00022723"/>
    </source>
</evidence>
<gene>
    <name evidence="6" type="ORF">MNB_SV-6-1407</name>
</gene>
<dbReference type="Gene3D" id="3.20.20.370">
    <property type="entry name" value="Glycoside hydrolase/deacetylase"/>
    <property type="match status" value="1"/>
</dbReference>
<dbReference type="PANTHER" id="PTHR31609">
    <property type="entry name" value="YDJC DEACETYLASE FAMILY MEMBER"/>
    <property type="match status" value="1"/>
</dbReference>
<dbReference type="Pfam" id="PF04794">
    <property type="entry name" value="YdjC"/>
    <property type="match status" value="1"/>
</dbReference>
<comment type="cofactor">
    <cofactor evidence="1">
        <name>Mg(2+)</name>
        <dbReference type="ChEBI" id="CHEBI:18420"/>
    </cofactor>
</comment>
<keyword evidence="2" id="KW-0479">Metal-binding</keyword>
<evidence type="ECO:0000313" key="6">
    <source>
        <dbReference type="EMBL" id="SFV50234.1"/>
    </source>
</evidence>
<keyword evidence="3" id="KW-0378">Hydrolase</keyword>
<evidence type="ECO:0000256" key="4">
    <source>
        <dbReference type="ARBA" id="ARBA00022842"/>
    </source>
</evidence>
<accession>A0A1W1B9N8</accession>
<dbReference type="GO" id="GO:0019213">
    <property type="term" value="F:deacetylase activity"/>
    <property type="evidence" value="ECO:0007669"/>
    <property type="project" value="TreeGrafter"/>
</dbReference>
<dbReference type="GO" id="GO:0005975">
    <property type="term" value="P:carbohydrate metabolic process"/>
    <property type="evidence" value="ECO:0007669"/>
    <property type="project" value="InterPro"/>
</dbReference>
<dbReference type="EMBL" id="FPHC01000008">
    <property type="protein sequence ID" value="SFV50234.1"/>
    <property type="molecule type" value="Genomic_DNA"/>
</dbReference>
<dbReference type="GO" id="GO:0016740">
    <property type="term" value="F:transferase activity"/>
    <property type="evidence" value="ECO:0007669"/>
    <property type="project" value="UniProtKB-KW"/>
</dbReference>
<dbReference type="GO" id="GO:0016787">
    <property type="term" value="F:hydrolase activity"/>
    <property type="evidence" value="ECO:0007669"/>
    <property type="project" value="UniProtKB-KW"/>
</dbReference>
<protein>
    <submittedName>
        <fullName evidence="6">Cellobiose phosphotransferase system YdjC-like protein</fullName>
    </submittedName>
</protein>
<proteinExistence type="predicted"/>
<dbReference type="SUPFAM" id="SSF88713">
    <property type="entry name" value="Glycoside hydrolase/deacetylase"/>
    <property type="match status" value="1"/>
</dbReference>
<name>A0A1W1B9N8_9ZZZZ</name>
<keyword evidence="5" id="KW-0119">Carbohydrate metabolism</keyword>
<evidence type="ECO:0000256" key="3">
    <source>
        <dbReference type="ARBA" id="ARBA00022801"/>
    </source>
</evidence>
<keyword evidence="4" id="KW-0460">Magnesium</keyword>
<keyword evidence="6" id="KW-0808">Transferase</keyword>
<dbReference type="PANTHER" id="PTHR31609:SF1">
    <property type="entry name" value="CARBOHYDRATE DEACETYLASE"/>
    <property type="match status" value="1"/>
</dbReference>
<evidence type="ECO:0000256" key="5">
    <source>
        <dbReference type="ARBA" id="ARBA00023277"/>
    </source>
</evidence>
<dbReference type="InterPro" id="IPR006879">
    <property type="entry name" value="YdjC-like"/>
</dbReference>